<keyword evidence="5" id="KW-1185">Reference proteome</keyword>
<feature type="short sequence motif" description="DGA/G" evidence="2">
    <location>
        <begin position="206"/>
        <end position="208"/>
    </location>
</feature>
<dbReference type="SUPFAM" id="SSF52151">
    <property type="entry name" value="FabD/lysophospholipase-like"/>
    <property type="match status" value="1"/>
</dbReference>
<organism evidence="4 5">
    <name type="scientific">Amycolatopsis umgeniensis</name>
    <dbReference type="NCBI Taxonomy" id="336628"/>
    <lineage>
        <taxon>Bacteria</taxon>
        <taxon>Bacillati</taxon>
        <taxon>Actinomycetota</taxon>
        <taxon>Actinomycetes</taxon>
        <taxon>Pseudonocardiales</taxon>
        <taxon>Pseudonocardiaceae</taxon>
        <taxon>Amycolatopsis</taxon>
    </lineage>
</organism>
<dbReference type="EMBL" id="JACHMX010000001">
    <property type="protein sequence ID" value="MBB5852438.1"/>
    <property type="molecule type" value="Genomic_DNA"/>
</dbReference>
<dbReference type="Proteomes" id="UP000580861">
    <property type="component" value="Unassembled WGS sequence"/>
</dbReference>
<dbReference type="Gene3D" id="3.40.1090.10">
    <property type="entry name" value="Cytosolic phospholipase A2 catalytic domain"/>
    <property type="match status" value="2"/>
</dbReference>
<sequence>MADSPKRVDLVLEGGGVKGIGLLGAVLELHEAGYSFPRIAGTSAGAIVATLVAAYQKAGKDLGALEAVMNDMDCGRFQDQSLLDKVTGPIGDGVALLLHDGMHTGDYLAEWLTPLLEEVGVRTFADLAIDDPEGTLRSHQRYSLVVHVSDLTRRVLVRLPWDYSQYGRDPGGEKIVDAVRASMSIPFYFRPVQFDVRPEGTVTWVDGGLLSNFPITVFDRTDAKKPRWPTWGVKLSGEPVGGRDKPVKTALRIAISSLETLLSDWNRYRLHEEGVNRRTMCVDTTGVSAVDFGLGDEEKKLLFENGREAARRFLEKIVPQ</sequence>
<keyword evidence="2" id="KW-0442">Lipid degradation</keyword>
<keyword evidence="1 2" id="KW-0443">Lipid metabolism</keyword>
<evidence type="ECO:0000313" key="4">
    <source>
        <dbReference type="EMBL" id="MBB5852438.1"/>
    </source>
</evidence>
<dbReference type="PANTHER" id="PTHR46394">
    <property type="entry name" value="ANNEXIN"/>
    <property type="match status" value="1"/>
</dbReference>
<keyword evidence="2" id="KW-0378">Hydrolase</keyword>
<dbReference type="GO" id="GO:0016042">
    <property type="term" value="P:lipid catabolic process"/>
    <property type="evidence" value="ECO:0007669"/>
    <property type="project" value="UniProtKB-UniRule"/>
</dbReference>
<dbReference type="InterPro" id="IPR002641">
    <property type="entry name" value="PNPLA_dom"/>
</dbReference>
<dbReference type="RefSeq" id="WP_184894887.1">
    <property type="nucleotide sequence ID" value="NZ_JACHMX010000001.1"/>
</dbReference>
<feature type="short sequence motif" description="GXSXG" evidence="2">
    <location>
        <begin position="41"/>
        <end position="45"/>
    </location>
</feature>
<evidence type="ECO:0000256" key="1">
    <source>
        <dbReference type="ARBA" id="ARBA00023098"/>
    </source>
</evidence>
<feature type="active site" description="Proton acceptor" evidence="2">
    <location>
        <position position="206"/>
    </location>
</feature>
<dbReference type="InterPro" id="IPR016035">
    <property type="entry name" value="Acyl_Trfase/lysoPLipase"/>
</dbReference>
<dbReference type="Pfam" id="PF01734">
    <property type="entry name" value="Patatin"/>
    <property type="match status" value="1"/>
</dbReference>
<feature type="domain" description="PNPLA" evidence="3">
    <location>
        <begin position="10"/>
        <end position="219"/>
    </location>
</feature>
<feature type="short sequence motif" description="GXGXXG" evidence="2">
    <location>
        <begin position="14"/>
        <end position="19"/>
    </location>
</feature>
<dbReference type="CDD" id="cd07207">
    <property type="entry name" value="Pat_ExoU_VipD_like"/>
    <property type="match status" value="1"/>
</dbReference>
<comment type="caution">
    <text evidence="4">The sequence shown here is derived from an EMBL/GenBank/DDBJ whole genome shotgun (WGS) entry which is preliminary data.</text>
</comment>
<proteinExistence type="predicted"/>
<evidence type="ECO:0000256" key="2">
    <source>
        <dbReference type="PROSITE-ProRule" id="PRU01161"/>
    </source>
</evidence>
<gene>
    <name evidence="4" type="ORF">HDA45_002525</name>
</gene>
<dbReference type="PROSITE" id="PS51635">
    <property type="entry name" value="PNPLA"/>
    <property type="match status" value="1"/>
</dbReference>
<dbReference type="GO" id="GO:0016787">
    <property type="term" value="F:hydrolase activity"/>
    <property type="evidence" value="ECO:0007669"/>
    <property type="project" value="UniProtKB-UniRule"/>
</dbReference>
<name>A0A841B263_9PSEU</name>
<evidence type="ECO:0000313" key="5">
    <source>
        <dbReference type="Proteomes" id="UP000580861"/>
    </source>
</evidence>
<protein>
    <submittedName>
        <fullName evidence="4">NTE family protein</fullName>
    </submittedName>
</protein>
<evidence type="ECO:0000259" key="3">
    <source>
        <dbReference type="PROSITE" id="PS51635"/>
    </source>
</evidence>
<feature type="active site" description="Nucleophile" evidence="2">
    <location>
        <position position="43"/>
    </location>
</feature>
<reference evidence="4 5" key="1">
    <citation type="submission" date="2020-08" db="EMBL/GenBank/DDBJ databases">
        <title>Sequencing the genomes of 1000 actinobacteria strains.</title>
        <authorList>
            <person name="Klenk H.-P."/>
        </authorList>
    </citation>
    <scope>NUCLEOTIDE SEQUENCE [LARGE SCALE GENOMIC DNA]</scope>
    <source>
        <strain evidence="4 5">DSM 45272</strain>
    </source>
</reference>
<dbReference type="PANTHER" id="PTHR46394:SF1">
    <property type="entry name" value="PNPLA DOMAIN-CONTAINING PROTEIN"/>
    <property type="match status" value="1"/>
</dbReference>
<accession>A0A841B263</accession>
<dbReference type="InterPro" id="IPR052580">
    <property type="entry name" value="Lipid_Hydrolase"/>
</dbReference>
<dbReference type="AlphaFoldDB" id="A0A841B263"/>